<dbReference type="OrthoDB" id="3720847at2759"/>
<keyword evidence="2" id="KW-1185">Reference proteome</keyword>
<accession>A0A9P4PJ86</accession>
<sequence>MTKLSELPVGILSIILEYLGRHDYKDILRVSRTFYRETLPFLYRDVKFEATKSRSCARKLALLLRTLLEQPQFASYVKVFKLRGPLPFWTKYNPWPEDAKAGLASVNLWGLKGCTTLSKSQKIFASNEIYSFVDESMHKEQEQFKNRSKDALATLVMTRFTELKTLDLGDGFLMHSLFLPQVLKRAPRLFPRLEHVVLGDKRFDPENSVSYMDLDLIRPIFYSNTVRTFEYLMTQPWQLNWNRPVSPRNETLTMLRLFRTNITRGTLDQLLHATPHLKRFHYEQEILYNNHTPAGPPLAPYLNLDGLNIALANLKNTLEEVKLSVALAPGSLAPAEIKLQGFQFPPMQGTLAVLKDMQHLVRVEVPTVMFLGWAPDFAAALEEVLPWGVRRLTLRDDFLLHCPWATGAAMGKKVGRIAEYLDKRGVHAPQLSEFCVRIKPSAKDGTWLEDALKEVGMPEAGSNVSFGVEKEKRAEVWRWRFGEGVGGEKVERERERERIDSLMVMGRESMFLPLDGIRLG</sequence>
<evidence type="ECO:0000313" key="2">
    <source>
        <dbReference type="Proteomes" id="UP000799764"/>
    </source>
</evidence>
<gene>
    <name evidence="1" type="ORF">P171DRAFT_486577</name>
</gene>
<organism evidence="1 2">
    <name type="scientific">Karstenula rhodostoma CBS 690.94</name>
    <dbReference type="NCBI Taxonomy" id="1392251"/>
    <lineage>
        <taxon>Eukaryota</taxon>
        <taxon>Fungi</taxon>
        <taxon>Dikarya</taxon>
        <taxon>Ascomycota</taxon>
        <taxon>Pezizomycotina</taxon>
        <taxon>Dothideomycetes</taxon>
        <taxon>Pleosporomycetidae</taxon>
        <taxon>Pleosporales</taxon>
        <taxon>Massarineae</taxon>
        <taxon>Didymosphaeriaceae</taxon>
        <taxon>Karstenula</taxon>
    </lineage>
</organism>
<reference evidence="1" key="1">
    <citation type="journal article" date="2020" name="Stud. Mycol.">
        <title>101 Dothideomycetes genomes: a test case for predicting lifestyles and emergence of pathogens.</title>
        <authorList>
            <person name="Haridas S."/>
            <person name="Albert R."/>
            <person name="Binder M."/>
            <person name="Bloem J."/>
            <person name="Labutti K."/>
            <person name="Salamov A."/>
            <person name="Andreopoulos B."/>
            <person name="Baker S."/>
            <person name="Barry K."/>
            <person name="Bills G."/>
            <person name="Bluhm B."/>
            <person name="Cannon C."/>
            <person name="Castanera R."/>
            <person name="Culley D."/>
            <person name="Daum C."/>
            <person name="Ezra D."/>
            <person name="Gonzalez J."/>
            <person name="Henrissat B."/>
            <person name="Kuo A."/>
            <person name="Liang C."/>
            <person name="Lipzen A."/>
            <person name="Lutzoni F."/>
            <person name="Magnuson J."/>
            <person name="Mondo S."/>
            <person name="Nolan M."/>
            <person name="Ohm R."/>
            <person name="Pangilinan J."/>
            <person name="Park H.-J."/>
            <person name="Ramirez L."/>
            <person name="Alfaro M."/>
            <person name="Sun H."/>
            <person name="Tritt A."/>
            <person name="Yoshinaga Y."/>
            <person name="Zwiers L.-H."/>
            <person name="Turgeon B."/>
            <person name="Goodwin S."/>
            <person name="Spatafora J."/>
            <person name="Crous P."/>
            <person name="Grigoriev I."/>
        </authorList>
    </citation>
    <scope>NUCLEOTIDE SEQUENCE</scope>
    <source>
        <strain evidence="1">CBS 690.94</strain>
    </source>
</reference>
<proteinExistence type="predicted"/>
<comment type="caution">
    <text evidence="1">The sequence shown here is derived from an EMBL/GenBank/DDBJ whole genome shotgun (WGS) entry which is preliminary data.</text>
</comment>
<name>A0A9P4PJ86_9PLEO</name>
<protein>
    <recommendedName>
        <fullName evidence="3">F-box domain-containing protein</fullName>
    </recommendedName>
</protein>
<evidence type="ECO:0000313" key="1">
    <source>
        <dbReference type="EMBL" id="KAF2443861.1"/>
    </source>
</evidence>
<evidence type="ECO:0008006" key="3">
    <source>
        <dbReference type="Google" id="ProtNLM"/>
    </source>
</evidence>
<dbReference type="EMBL" id="MU001502">
    <property type="protein sequence ID" value="KAF2443861.1"/>
    <property type="molecule type" value="Genomic_DNA"/>
</dbReference>
<dbReference type="Proteomes" id="UP000799764">
    <property type="component" value="Unassembled WGS sequence"/>
</dbReference>
<dbReference type="AlphaFoldDB" id="A0A9P4PJ86"/>